<dbReference type="SUPFAM" id="SSF55785">
    <property type="entry name" value="PYP-like sensor domain (PAS domain)"/>
    <property type="match status" value="1"/>
</dbReference>
<dbReference type="Proteomes" id="UP001596422">
    <property type="component" value="Unassembled WGS sequence"/>
</dbReference>
<dbReference type="NCBIfam" id="TIGR00229">
    <property type="entry name" value="sensory_box"/>
    <property type="match status" value="1"/>
</dbReference>
<evidence type="ECO:0000259" key="14">
    <source>
        <dbReference type="PROSITE" id="PS50885"/>
    </source>
</evidence>
<dbReference type="SMART" id="SM00387">
    <property type="entry name" value="HATPase_c"/>
    <property type="match status" value="1"/>
</dbReference>
<dbReference type="Pfam" id="PF00672">
    <property type="entry name" value="HAMP"/>
    <property type="match status" value="1"/>
</dbReference>
<dbReference type="PIRSF" id="PIRSF037119">
    <property type="entry name" value="STHK_PgtB"/>
    <property type="match status" value="1"/>
</dbReference>
<keyword evidence="6" id="KW-0547">Nucleotide-binding</keyword>
<dbReference type="Gene3D" id="3.30.450.20">
    <property type="entry name" value="PAS domain"/>
    <property type="match status" value="1"/>
</dbReference>
<evidence type="ECO:0000313" key="15">
    <source>
        <dbReference type="EMBL" id="MFC6670524.1"/>
    </source>
</evidence>
<dbReference type="SUPFAM" id="SSF47384">
    <property type="entry name" value="Homodimeric domain of signal transducing histidine kinase"/>
    <property type="match status" value="1"/>
</dbReference>
<dbReference type="RefSeq" id="WP_379909030.1">
    <property type="nucleotide sequence ID" value="NZ_JBHSWE010000001.1"/>
</dbReference>
<dbReference type="PANTHER" id="PTHR43065:SF46">
    <property type="entry name" value="C4-DICARBOXYLATE TRANSPORT SENSOR PROTEIN DCTB"/>
    <property type="match status" value="1"/>
</dbReference>
<dbReference type="SMART" id="SM00304">
    <property type="entry name" value="HAMP"/>
    <property type="match status" value="1"/>
</dbReference>
<evidence type="ECO:0000256" key="10">
    <source>
        <dbReference type="SAM" id="Coils"/>
    </source>
</evidence>
<dbReference type="InterPro" id="IPR038188">
    <property type="entry name" value="TorS_sensor_sf"/>
</dbReference>
<evidence type="ECO:0000313" key="16">
    <source>
        <dbReference type="Proteomes" id="UP001596422"/>
    </source>
</evidence>
<dbReference type="Gene3D" id="1.20.58.920">
    <property type="match status" value="1"/>
</dbReference>
<dbReference type="InterPro" id="IPR036890">
    <property type="entry name" value="HATPase_C_sf"/>
</dbReference>
<dbReference type="InterPro" id="IPR003660">
    <property type="entry name" value="HAMP_dom"/>
</dbReference>
<evidence type="ECO:0000256" key="9">
    <source>
        <dbReference type="ARBA" id="ARBA00023012"/>
    </source>
</evidence>
<comment type="subcellular location">
    <subcellularLocation>
        <location evidence="2">Membrane</location>
    </subcellularLocation>
</comment>
<dbReference type="SMART" id="SM00388">
    <property type="entry name" value="HisKA"/>
    <property type="match status" value="1"/>
</dbReference>
<keyword evidence="4" id="KW-0597">Phosphoprotein</keyword>
<evidence type="ECO:0000256" key="5">
    <source>
        <dbReference type="ARBA" id="ARBA00022679"/>
    </source>
</evidence>
<proteinExistence type="predicted"/>
<evidence type="ECO:0000259" key="13">
    <source>
        <dbReference type="PROSITE" id="PS50112"/>
    </source>
</evidence>
<evidence type="ECO:0000256" key="4">
    <source>
        <dbReference type="ARBA" id="ARBA00022553"/>
    </source>
</evidence>
<feature type="domain" description="Histidine kinase" evidence="12">
    <location>
        <begin position="595"/>
        <end position="806"/>
    </location>
</feature>
<gene>
    <name evidence="15" type="ORF">ACFQDL_10825</name>
</gene>
<evidence type="ECO:0000256" key="3">
    <source>
        <dbReference type="ARBA" id="ARBA00012438"/>
    </source>
</evidence>
<dbReference type="Gene3D" id="6.10.340.10">
    <property type="match status" value="1"/>
</dbReference>
<dbReference type="Pfam" id="PF13426">
    <property type="entry name" value="PAS_9"/>
    <property type="match status" value="1"/>
</dbReference>
<dbReference type="CDD" id="cd00130">
    <property type="entry name" value="PAS"/>
    <property type="match status" value="1"/>
</dbReference>
<dbReference type="PANTHER" id="PTHR43065">
    <property type="entry name" value="SENSOR HISTIDINE KINASE"/>
    <property type="match status" value="1"/>
</dbReference>
<dbReference type="CDD" id="cd00082">
    <property type="entry name" value="HisKA"/>
    <property type="match status" value="1"/>
</dbReference>
<reference evidence="16" key="1">
    <citation type="journal article" date="2019" name="Int. J. Syst. Evol. Microbiol.">
        <title>The Global Catalogue of Microorganisms (GCM) 10K type strain sequencing project: providing services to taxonomists for standard genome sequencing and annotation.</title>
        <authorList>
            <consortium name="The Broad Institute Genomics Platform"/>
            <consortium name="The Broad Institute Genome Sequencing Center for Infectious Disease"/>
            <person name="Wu L."/>
            <person name="Ma J."/>
        </authorList>
    </citation>
    <scope>NUCLEOTIDE SEQUENCE [LARGE SCALE GENOMIC DNA]</scope>
    <source>
        <strain evidence="16">NBRC 111756</strain>
    </source>
</reference>
<feature type="transmembrane region" description="Helical" evidence="11">
    <location>
        <begin position="21"/>
        <end position="43"/>
    </location>
</feature>
<dbReference type="InterPro" id="IPR036097">
    <property type="entry name" value="HisK_dim/P_sf"/>
</dbReference>
<feature type="coiled-coil region" evidence="10">
    <location>
        <begin position="552"/>
        <end position="586"/>
    </location>
</feature>
<organism evidence="15 16">
    <name type="scientific">Marinobacterium aestuariivivens</name>
    <dbReference type="NCBI Taxonomy" id="1698799"/>
    <lineage>
        <taxon>Bacteria</taxon>
        <taxon>Pseudomonadati</taxon>
        <taxon>Pseudomonadota</taxon>
        <taxon>Gammaproteobacteria</taxon>
        <taxon>Oceanospirillales</taxon>
        <taxon>Oceanospirillaceae</taxon>
        <taxon>Marinobacterium</taxon>
    </lineage>
</organism>
<dbReference type="InterPro" id="IPR035965">
    <property type="entry name" value="PAS-like_dom_sf"/>
</dbReference>
<dbReference type="Gene3D" id="3.30.565.10">
    <property type="entry name" value="Histidine kinase-like ATPase, C-terminal domain"/>
    <property type="match status" value="1"/>
</dbReference>
<dbReference type="Pfam" id="PF00512">
    <property type="entry name" value="HisKA"/>
    <property type="match status" value="1"/>
</dbReference>
<dbReference type="PROSITE" id="PS50109">
    <property type="entry name" value="HIS_KIN"/>
    <property type="match status" value="1"/>
</dbReference>
<evidence type="ECO:0000256" key="2">
    <source>
        <dbReference type="ARBA" id="ARBA00004370"/>
    </source>
</evidence>
<keyword evidence="16" id="KW-1185">Reference proteome</keyword>
<dbReference type="PRINTS" id="PR00344">
    <property type="entry name" value="BCTRLSENSOR"/>
</dbReference>
<feature type="domain" description="HAMP" evidence="14">
    <location>
        <begin position="370"/>
        <end position="422"/>
    </location>
</feature>
<dbReference type="Pfam" id="PF02518">
    <property type="entry name" value="HATPase_c"/>
    <property type="match status" value="1"/>
</dbReference>
<dbReference type="InterPro" id="IPR003594">
    <property type="entry name" value="HATPase_dom"/>
</dbReference>
<evidence type="ECO:0000256" key="7">
    <source>
        <dbReference type="ARBA" id="ARBA00022777"/>
    </source>
</evidence>
<dbReference type="InterPro" id="IPR003661">
    <property type="entry name" value="HisK_dim/P_dom"/>
</dbReference>
<evidence type="ECO:0000259" key="12">
    <source>
        <dbReference type="PROSITE" id="PS50109"/>
    </source>
</evidence>
<keyword evidence="9" id="KW-0902">Two-component regulatory system</keyword>
<dbReference type="CDD" id="cd06225">
    <property type="entry name" value="HAMP"/>
    <property type="match status" value="1"/>
</dbReference>
<dbReference type="SUPFAM" id="SSF55874">
    <property type="entry name" value="ATPase domain of HSP90 chaperone/DNA topoisomerase II/histidine kinase"/>
    <property type="match status" value="1"/>
</dbReference>
<dbReference type="InterPro" id="IPR005467">
    <property type="entry name" value="His_kinase_dom"/>
</dbReference>
<keyword evidence="11" id="KW-0472">Membrane</keyword>
<dbReference type="SUPFAM" id="SSF158472">
    <property type="entry name" value="HAMP domain-like"/>
    <property type="match status" value="1"/>
</dbReference>
<feature type="transmembrane region" description="Helical" evidence="11">
    <location>
        <begin position="347"/>
        <end position="368"/>
    </location>
</feature>
<keyword evidence="11" id="KW-0812">Transmembrane</keyword>
<dbReference type="InterPro" id="IPR000014">
    <property type="entry name" value="PAS"/>
</dbReference>
<dbReference type="EMBL" id="JBHSWE010000001">
    <property type="protein sequence ID" value="MFC6670524.1"/>
    <property type="molecule type" value="Genomic_DNA"/>
</dbReference>
<evidence type="ECO:0000256" key="6">
    <source>
        <dbReference type="ARBA" id="ARBA00022741"/>
    </source>
</evidence>
<dbReference type="PROSITE" id="PS50885">
    <property type="entry name" value="HAMP"/>
    <property type="match status" value="1"/>
</dbReference>
<keyword evidence="11" id="KW-1133">Transmembrane helix</keyword>
<protein>
    <recommendedName>
        <fullName evidence="3">histidine kinase</fullName>
        <ecNumber evidence="3">2.7.13.3</ecNumber>
    </recommendedName>
</protein>
<dbReference type="EC" id="2.7.13.3" evidence="3"/>
<keyword evidence="5" id="KW-0808">Transferase</keyword>
<keyword evidence="7" id="KW-0418">Kinase</keyword>
<dbReference type="PROSITE" id="PS50112">
    <property type="entry name" value="PAS"/>
    <property type="match status" value="1"/>
</dbReference>
<name>A0ABW1ZZJ0_9GAMM</name>
<dbReference type="Gene3D" id="1.10.287.130">
    <property type="match status" value="1"/>
</dbReference>
<keyword evidence="8 15" id="KW-0067">ATP-binding</keyword>
<dbReference type="InterPro" id="IPR017116">
    <property type="entry name" value="Sig_transdc_His_kinase_PgtB"/>
</dbReference>
<keyword evidence="10" id="KW-0175">Coiled coil</keyword>
<evidence type="ECO:0000256" key="1">
    <source>
        <dbReference type="ARBA" id="ARBA00000085"/>
    </source>
</evidence>
<accession>A0ABW1ZZJ0</accession>
<dbReference type="SMART" id="SM00091">
    <property type="entry name" value="PAS"/>
    <property type="match status" value="1"/>
</dbReference>
<comment type="catalytic activity">
    <reaction evidence="1">
        <text>ATP + protein L-histidine = ADP + protein N-phospho-L-histidine.</text>
        <dbReference type="EC" id="2.7.13.3"/>
    </reaction>
</comment>
<evidence type="ECO:0000256" key="8">
    <source>
        <dbReference type="ARBA" id="ARBA00022840"/>
    </source>
</evidence>
<dbReference type="GO" id="GO:0005524">
    <property type="term" value="F:ATP binding"/>
    <property type="evidence" value="ECO:0007669"/>
    <property type="project" value="UniProtKB-KW"/>
</dbReference>
<comment type="caution">
    <text evidence="15">The sequence shown here is derived from an EMBL/GenBank/DDBJ whole genome shotgun (WGS) entry which is preliminary data.</text>
</comment>
<dbReference type="InterPro" id="IPR004358">
    <property type="entry name" value="Sig_transdc_His_kin-like_C"/>
</dbReference>
<evidence type="ECO:0000256" key="11">
    <source>
        <dbReference type="SAM" id="Phobius"/>
    </source>
</evidence>
<sequence length="807" mass="89925">MDSPLHSASRRWGYSRIGLKVFGAFLVVTLATLLVAVSAWLAFSHVSERMQDISEHQLPVISKAAHFAETGGLIIATAPRLLTASSSWEQESIWVELETQMQQLETLLPPEPAGAAASAGLPRPVVELLASIRRNLQSLNENVSQGFDLRRLNRERSESLRWTHAGFLDEIEPILEDSRFNTQVAMERLVSSENLRNAAQVKQSILHAIRIRDVLMQVNADANLAVGLTLRGASQQTAMDISHTLQYLGEIEDRLRESLLLLQTEESTISLRQAVDAILKFSGGDDSLPGLRLKELGLQQRNMDLLNESKDLIRELKRFISEQVSRSETAALQASAQAKRSVERGRALLVVMLMLGLLVAFVVGWFYVGRNLLGRLNRLRNHMAAIATGNLEVEIDDRGSDEITEMAKALVVFRNTAIQVENANAQSIIDNALVGLVSTDDRGIIEFFNPNAGQLFGIEDAQVIGRRFDEVFLEQHCREVLDLEGLADTAVPQVLEMVGRRQDGSQFPLDLSLGVYHRRQSRKFLLTLVDATERHEAQAILEQRIAERTADLQSANQRLVSEVHERQRTEAELRSAHQELIQATKLASLGQLSASIVHELNQPLSAIRYSAHNALQLLELDRGDEARTCLEKTEKLADKMAKIINHLKVFSRRAADVLEPVNLTEVINSALSLFGQRIRRMDCRLVWDESRSLPEVLGDQIRLEQVIVNLLGNALDAMEGTQQPQLVIDSHEDGERLILRVCDSGTGMSDEVMAQMFDPFFTTKATGQGLGMSISQKIIREFGGELKVESQPGQGTRIHLTLKHTTI</sequence>
<feature type="domain" description="PAS" evidence="13">
    <location>
        <begin position="421"/>
        <end position="466"/>
    </location>
</feature>